<reference evidence="1 2" key="2">
    <citation type="journal article" date="2022" name="Mol. Ecol. Resour.">
        <title>The genomes of chicory, endive, great burdock and yacon provide insights into Asteraceae paleo-polyploidization history and plant inulin production.</title>
        <authorList>
            <person name="Fan W."/>
            <person name="Wang S."/>
            <person name="Wang H."/>
            <person name="Wang A."/>
            <person name="Jiang F."/>
            <person name="Liu H."/>
            <person name="Zhao H."/>
            <person name="Xu D."/>
            <person name="Zhang Y."/>
        </authorList>
    </citation>
    <scope>NUCLEOTIDE SEQUENCE [LARGE SCALE GENOMIC DNA]</scope>
    <source>
        <strain evidence="2">cv. Punajuju</strain>
        <tissue evidence="1">Leaves</tissue>
    </source>
</reference>
<organism evidence="1 2">
    <name type="scientific">Cichorium intybus</name>
    <name type="common">Chicory</name>
    <dbReference type="NCBI Taxonomy" id="13427"/>
    <lineage>
        <taxon>Eukaryota</taxon>
        <taxon>Viridiplantae</taxon>
        <taxon>Streptophyta</taxon>
        <taxon>Embryophyta</taxon>
        <taxon>Tracheophyta</taxon>
        <taxon>Spermatophyta</taxon>
        <taxon>Magnoliopsida</taxon>
        <taxon>eudicotyledons</taxon>
        <taxon>Gunneridae</taxon>
        <taxon>Pentapetalae</taxon>
        <taxon>asterids</taxon>
        <taxon>campanulids</taxon>
        <taxon>Asterales</taxon>
        <taxon>Asteraceae</taxon>
        <taxon>Cichorioideae</taxon>
        <taxon>Cichorieae</taxon>
        <taxon>Cichoriinae</taxon>
        <taxon>Cichorium</taxon>
    </lineage>
</organism>
<accession>A0ACB9GHR7</accession>
<proteinExistence type="predicted"/>
<evidence type="ECO:0000313" key="2">
    <source>
        <dbReference type="Proteomes" id="UP001055811"/>
    </source>
</evidence>
<keyword evidence="2" id="KW-1185">Reference proteome</keyword>
<gene>
    <name evidence="1" type="ORF">L2E82_12597</name>
</gene>
<reference evidence="2" key="1">
    <citation type="journal article" date="2022" name="Mol. Ecol. Resour.">
        <title>The genomes of chicory, endive, great burdock and yacon provide insights into Asteraceae palaeo-polyploidization history and plant inulin production.</title>
        <authorList>
            <person name="Fan W."/>
            <person name="Wang S."/>
            <person name="Wang H."/>
            <person name="Wang A."/>
            <person name="Jiang F."/>
            <person name="Liu H."/>
            <person name="Zhao H."/>
            <person name="Xu D."/>
            <person name="Zhang Y."/>
        </authorList>
    </citation>
    <scope>NUCLEOTIDE SEQUENCE [LARGE SCALE GENOMIC DNA]</scope>
    <source>
        <strain evidence="2">cv. Punajuju</strain>
    </source>
</reference>
<sequence length="105" mass="12127">MALYWGKILTPRQKNKLQKSTTPFHEQSIWLCTLCSPSHSAHGYPRRRLLLLRQTTVSSFRRPETLISHNALQLDLTSPSWLVTSLPFQPHFLLPGFQPDSGIFR</sequence>
<evidence type="ECO:0000313" key="1">
    <source>
        <dbReference type="EMBL" id="KAI3782546.1"/>
    </source>
</evidence>
<dbReference type="EMBL" id="CM042010">
    <property type="protein sequence ID" value="KAI3782546.1"/>
    <property type="molecule type" value="Genomic_DNA"/>
</dbReference>
<protein>
    <submittedName>
        <fullName evidence="1">Uncharacterized protein</fullName>
    </submittedName>
</protein>
<comment type="caution">
    <text evidence="1">The sequence shown here is derived from an EMBL/GenBank/DDBJ whole genome shotgun (WGS) entry which is preliminary data.</text>
</comment>
<dbReference type="Proteomes" id="UP001055811">
    <property type="component" value="Linkage Group LG02"/>
</dbReference>
<name>A0ACB9GHR7_CICIN</name>